<gene>
    <name evidence="2" type="ORF">HNQ96_005168</name>
</gene>
<evidence type="ECO:0000313" key="2">
    <source>
        <dbReference type="EMBL" id="MBB6469279.1"/>
    </source>
</evidence>
<name>A0A8E1WKH2_9HYPH</name>
<comment type="caution">
    <text evidence="2">The sequence shown here is derived from an EMBL/GenBank/DDBJ whole genome shotgun (WGS) entry which is preliminary data.</text>
</comment>
<dbReference type="RefSeq" id="WP_184772525.1">
    <property type="nucleotide sequence ID" value="NZ_JACHGI010000015.1"/>
</dbReference>
<dbReference type="AlphaFoldDB" id="A0A8E1WKH2"/>
<dbReference type="EMBL" id="JACHGI010000015">
    <property type="protein sequence ID" value="MBB6469279.1"/>
    <property type="molecule type" value="Genomic_DNA"/>
</dbReference>
<evidence type="ECO:0000313" key="3">
    <source>
        <dbReference type="Proteomes" id="UP000532373"/>
    </source>
</evidence>
<proteinExistence type="predicted"/>
<dbReference type="Proteomes" id="UP000532373">
    <property type="component" value="Unassembled WGS sequence"/>
</dbReference>
<organism evidence="2 3">
    <name type="scientific">Aminobacter carboxidus</name>
    <dbReference type="NCBI Taxonomy" id="376165"/>
    <lineage>
        <taxon>Bacteria</taxon>
        <taxon>Pseudomonadati</taxon>
        <taxon>Pseudomonadota</taxon>
        <taxon>Alphaproteobacteria</taxon>
        <taxon>Hyphomicrobiales</taxon>
        <taxon>Phyllobacteriaceae</taxon>
        <taxon>Aminobacter</taxon>
    </lineage>
</organism>
<sequence length="139" mass="14774">MNTKRILPAILGLLIAATKPAFAEGDRYRAFSTTAESITGDISMDDFSITFANGESLKFAALLGDHFVVDGSRVNASVYSVEDPSDPELENGNRLCGAGDVTYLASWSGGEGLTIVAVFTGDEPPESSDEMCASYTYQD</sequence>
<feature type="signal peptide" evidence="1">
    <location>
        <begin position="1"/>
        <end position="23"/>
    </location>
</feature>
<accession>A0A8E1WKH2</accession>
<feature type="chain" id="PRO_5034391459" evidence="1">
    <location>
        <begin position="24"/>
        <end position="139"/>
    </location>
</feature>
<reference evidence="2 3" key="1">
    <citation type="submission" date="2020-08" db="EMBL/GenBank/DDBJ databases">
        <title>Genomic Encyclopedia of Type Strains, Phase IV (KMG-IV): sequencing the most valuable type-strain genomes for metagenomic binning, comparative biology and taxonomic classification.</title>
        <authorList>
            <person name="Goeker M."/>
        </authorList>
    </citation>
    <scope>NUCLEOTIDE SEQUENCE [LARGE SCALE GENOMIC DNA]</scope>
    <source>
        <strain evidence="2 3">DSM 17454</strain>
    </source>
</reference>
<keyword evidence="1" id="KW-0732">Signal</keyword>
<protein>
    <submittedName>
        <fullName evidence="2">Uncharacterized protein</fullName>
    </submittedName>
</protein>
<evidence type="ECO:0000256" key="1">
    <source>
        <dbReference type="SAM" id="SignalP"/>
    </source>
</evidence>